<accession>A0A966L3J3</accession>
<evidence type="ECO:0000256" key="7">
    <source>
        <dbReference type="SAM" id="Phobius"/>
    </source>
</evidence>
<protein>
    <submittedName>
        <fullName evidence="9">Protein kinase</fullName>
    </submittedName>
</protein>
<sequence>MSFCINPHCPKPKSITESRYCQSCGSDLLLNGKYRVTNLLSAKGGFGNTYEVIDEHKIPKVLKVLTYDSSKAIDLFQQEANLLKQLNHPGIPKGENYFIYHPRESQTALHCLVMEKIAGIDLEEYQKQRGFKPIDYNLACDWLTQLANILYEVHKHKFYHRDIKPSNIILKPDGQLVLIDFGAARQVTKTVLAGGKNTGIYTPGYAPPEQSRGHSVPQSDFYALGKTFVFLLTGKEPSDPKIYNINTNEFNWRKYTPNIPSRLADFIDNLMAEKPIDRPKDTKTLLKIITDIKANPHQTKKTKKTKKTKNSSLEKPKIIPIPNPALISLLAAISPSYAGFWLRLKASLIDSFIVLIIAALLGGYICFRLQQWSTFQDLNLDFDIAKEIWVYYAAGLSAAGTTIFGFALFIAAIIYNIQAKINFTHEHIAILTALGLGIVIKWLYYVFLEYLFKATIGKMFFDLSVTDSEGRRISFARANRRYLLKFISTAPLYLGFLLAAWTKKKRALHDMISGTQIRKKSNQNLEK</sequence>
<evidence type="ECO:0000313" key="10">
    <source>
        <dbReference type="Proteomes" id="UP000799330"/>
    </source>
</evidence>
<dbReference type="PANTHER" id="PTHR24363">
    <property type="entry name" value="SERINE/THREONINE PROTEIN KINASE"/>
    <property type="match status" value="1"/>
</dbReference>
<dbReference type="GO" id="GO:0004674">
    <property type="term" value="F:protein serine/threonine kinase activity"/>
    <property type="evidence" value="ECO:0007669"/>
    <property type="project" value="TreeGrafter"/>
</dbReference>
<dbReference type="InterPro" id="IPR010432">
    <property type="entry name" value="RDD"/>
</dbReference>
<evidence type="ECO:0000256" key="3">
    <source>
        <dbReference type="ARBA" id="ARBA00022741"/>
    </source>
</evidence>
<feature type="domain" description="Protein kinase" evidence="8">
    <location>
        <begin position="35"/>
        <end position="300"/>
    </location>
</feature>
<dbReference type="Gene3D" id="3.30.200.20">
    <property type="entry name" value="Phosphorylase Kinase, domain 1"/>
    <property type="match status" value="1"/>
</dbReference>
<dbReference type="SMART" id="SM00220">
    <property type="entry name" value="S_TKc"/>
    <property type="match status" value="1"/>
</dbReference>
<feature type="transmembrane region" description="Helical" evidence="7">
    <location>
        <begin position="390"/>
        <end position="415"/>
    </location>
</feature>
<dbReference type="PROSITE" id="PS00108">
    <property type="entry name" value="PROTEIN_KINASE_ST"/>
    <property type="match status" value="1"/>
</dbReference>
<dbReference type="CDD" id="cd14014">
    <property type="entry name" value="STKc_PknB_like"/>
    <property type="match status" value="1"/>
</dbReference>
<dbReference type="Gene3D" id="1.10.510.10">
    <property type="entry name" value="Transferase(Phosphotransferase) domain 1"/>
    <property type="match status" value="1"/>
</dbReference>
<dbReference type="InterPro" id="IPR011009">
    <property type="entry name" value="Kinase-like_dom_sf"/>
</dbReference>
<dbReference type="InterPro" id="IPR000719">
    <property type="entry name" value="Prot_kinase_dom"/>
</dbReference>
<keyword evidence="6 7" id="KW-0472">Membrane</keyword>
<dbReference type="SUPFAM" id="SSF56112">
    <property type="entry name" value="Protein kinase-like (PK-like)"/>
    <property type="match status" value="1"/>
</dbReference>
<dbReference type="Proteomes" id="UP000799330">
    <property type="component" value="Unassembled WGS sequence"/>
</dbReference>
<feature type="transmembrane region" description="Helical" evidence="7">
    <location>
        <begin position="351"/>
        <end position="370"/>
    </location>
</feature>
<evidence type="ECO:0000256" key="6">
    <source>
        <dbReference type="ARBA" id="ARBA00023136"/>
    </source>
</evidence>
<name>A0A966L3J3_MICAE</name>
<dbReference type="PANTHER" id="PTHR24363:SF7">
    <property type="entry name" value="SERINE_THREONINE-PROTEIN KINASE-LIKE PROTEIN E"/>
    <property type="match status" value="1"/>
</dbReference>
<reference evidence="9" key="1">
    <citation type="journal article" date="2019" name="Mol. Ecol.">
        <title>Genome evolution and host-microbiome shifts correspond with intraspecific niche divergence within harmful algal bloom-forming Microcystis aeruginosa.</title>
        <authorList>
            <person name="Jackrel S.L."/>
            <person name="White J.D."/>
            <person name="Evans J.T."/>
            <person name="Buffin K."/>
            <person name="Hayden K."/>
            <person name="Sarnelle O."/>
            <person name="Denef V.J."/>
        </authorList>
    </citation>
    <scope>NUCLEOTIDE SEQUENCE</scope>
    <source>
        <strain evidence="9">G11-04</strain>
    </source>
</reference>
<evidence type="ECO:0000256" key="1">
    <source>
        <dbReference type="ARBA" id="ARBA00004141"/>
    </source>
</evidence>
<dbReference type="PROSITE" id="PS50011">
    <property type="entry name" value="PROTEIN_KINASE_DOM"/>
    <property type="match status" value="1"/>
</dbReference>
<dbReference type="NCBIfam" id="NF045510">
    <property type="entry name" value="4Cys_prefix_kin"/>
    <property type="match status" value="1"/>
</dbReference>
<dbReference type="Pfam" id="PF06271">
    <property type="entry name" value="RDD"/>
    <property type="match status" value="1"/>
</dbReference>
<gene>
    <name evidence="9" type="ORF">GPJ16_00215</name>
</gene>
<dbReference type="GO" id="GO:0005524">
    <property type="term" value="F:ATP binding"/>
    <property type="evidence" value="ECO:0007669"/>
    <property type="project" value="UniProtKB-KW"/>
</dbReference>
<comment type="subcellular location">
    <subcellularLocation>
        <location evidence="1">Membrane</location>
        <topology evidence="1">Multi-pass membrane protein</topology>
    </subcellularLocation>
</comment>
<feature type="transmembrane region" description="Helical" evidence="7">
    <location>
        <begin position="482"/>
        <end position="501"/>
    </location>
</feature>
<evidence type="ECO:0000256" key="5">
    <source>
        <dbReference type="ARBA" id="ARBA00022989"/>
    </source>
</evidence>
<dbReference type="Pfam" id="PF00069">
    <property type="entry name" value="Pkinase"/>
    <property type="match status" value="1"/>
</dbReference>
<comment type="caution">
    <text evidence="9">The sequence shown here is derived from an EMBL/GenBank/DDBJ whole genome shotgun (WGS) entry which is preliminary data.</text>
</comment>
<dbReference type="InterPro" id="IPR008271">
    <property type="entry name" value="Ser/Thr_kinase_AS"/>
</dbReference>
<dbReference type="EMBL" id="JAADAI010000002">
    <property type="protein sequence ID" value="NCS55462.1"/>
    <property type="molecule type" value="Genomic_DNA"/>
</dbReference>
<proteinExistence type="predicted"/>
<dbReference type="AlphaFoldDB" id="A0A966L3J3"/>
<keyword evidence="9" id="KW-0418">Kinase</keyword>
<evidence type="ECO:0000256" key="4">
    <source>
        <dbReference type="ARBA" id="ARBA00022840"/>
    </source>
</evidence>
<keyword evidence="5 7" id="KW-1133">Transmembrane helix</keyword>
<keyword evidence="2 7" id="KW-0812">Transmembrane</keyword>
<evidence type="ECO:0000313" key="9">
    <source>
        <dbReference type="EMBL" id="NCS55462.1"/>
    </source>
</evidence>
<keyword evidence="9" id="KW-0808">Transferase</keyword>
<dbReference type="GO" id="GO:0016020">
    <property type="term" value="C:membrane"/>
    <property type="evidence" value="ECO:0007669"/>
    <property type="project" value="UniProtKB-SubCell"/>
</dbReference>
<feature type="transmembrane region" description="Helical" evidence="7">
    <location>
        <begin position="427"/>
        <end position="447"/>
    </location>
</feature>
<keyword evidence="3" id="KW-0547">Nucleotide-binding</keyword>
<evidence type="ECO:0000256" key="2">
    <source>
        <dbReference type="ARBA" id="ARBA00022692"/>
    </source>
</evidence>
<organism evidence="9 10">
    <name type="scientific">Microcystis aeruginosa G11-04</name>
    <dbReference type="NCBI Taxonomy" id="2685956"/>
    <lineage>
        <taxon>Bacteria</taxon>
        <taxon>Bacillati</taxon>
        <taxon>Cyanobacteriota</taxon>
        <taxon>Cyanophyceae</taxon>
        <taxon>Oscillatoriophycideae</taxon>
        <taxon>Chroococcales</taxon>
        <taxon>Microcystaceae</taxon>
        <taxon>Microcystis</taxon>
    </lineage>
</organism>
<evidence type="ECO:0000259" key="8">
    <source>
        <dbReference type="PROSITE" id="PS50011"/>
    </source>
</evidence>
<keyword evidence="4" id="KW-0067">ATP-binding</keyword>